<reference evidence="1 2" key="1">
    <citation type="submission" date="2023-11" db="EMBL/GenBank/DDBJ databases">
        <title>Scandinavium wanjuensis sp. nov., isolated from lettuce South Korea.</title>
        <authorList>
            <person name="Park J."/>
            <person name="Park S."/>
            <person name="Oh K.K."/>
            <person name="Cho G.S."/>
            <person name="Franz C.M.A.P."/>
        </authorList>
    </citation>
    <scope>NUCLEOTIDE SEQUENCE [LARGE SCALE GENOMIC DNA]</scope>
    <source>
        <strain evidence="1 2">V105_6</strain>
    </source>
</reference>
<organism evidence="1 2">
    <name type="scientific">Scandinavium lactucae</name>
    <dbReference type="NCBI Taxonomy" id="3095028"/>
    <lineage>
        <taxon>Bacteria</taxon>
        <taxon>Pseudomonadati</taxon>
        <taxon>Pseudomonadota</taxon>
        <taxon>Gammaproteobacteria</taxon>
        <taxon>Enterobacterales</taxon>
        <taxon>Enterobacteriaceae</taxon>
        <taxon>Scandinavium</taxon>
    </lineage>
</organism>
<feature type="non-terminal residue" evidence="1">
    <location>
        <position position="64"/>
    </location>
</feature>
<comment type="caution">
    <text evidence="1">The sequence shown here is derived from an EMBL/GenBank/DDBJ whole genome shotgun (WGS) entry which is preliminary data.</text>
</comment>
<sequence length="64" mass="6857">MVPQRLRHPSQRVGDPGHPPCRIVFVNRTTAFAVDIGGPAVAFVIDKTVTEIAAFPLNGGHPAR</sequence>
<protein>
    <submittedName>
        <fullName evidence="1">Uncharacterized protein</fullName>
    </submittedName>
</protein>
<name>A0ABU4QP37_9ENTR</name>
<keyword evidence="2" id="KW-1185">Reference proteome</keyword>
<dbReference type="Proteomes" id="UP001275664">
    <property type="component" value="Unassembled WGS sequence"/>
</dbReference>
<proteinExistence type="predicted"/>
<dbReference type="EMBL" id="JAWXRD010000018">
    <property type="protein sequence ID" value="MDX6040134.1"/>
    <property type="molecule type" value="Genomic_DNA"/>
</dbReference>
<evidence type="ECO:0000313" key="2">
    <source>
        <dbReference type="Proteomes" id="UP001275664"/>
    </source>
</evidence>
<gene>
    <name evidence="1" type="ORF">SIK69_07990</name>
</gene>
<evidence type="ECO:0000313" key="1">
    <source>
        <dbReference type="EMBL" id="MDX6040134.1"/>
    </source>
</evidence>
<accession>A0ABU4QP37</accession>